<dbReference type="InterPro" id="IPR036390">
    <property type="entry name" value="WH_DNA-bd_sf"/>
</dbReference>
<dbReference type="Gene3D" id="1.10.10.10">
    <property type="entry name" value="Winged helix-like DNA-binding domain superfamily/Winged helix DNA-binding domain"/>
    <property type="match status" value="1"/>
</dbReference>
<comment type="caution">
    <text evidence="6">The sequence shown here is derived from an EMBL/GenBank/DDBJ whole genome shotgun (WGS) entry which is preliminary data.</text>
</comment>
<dbReference type="AlphaFoldDB" id="A0A427MX59"/>
<organism evidence="6 7">
    <name type="scientific">Rhizobium pisi</name>
    <dbReference type="NCBI Taxonomy" id="574561"/>
    <lineage>
        <taxon>Bacteria</taxon>
        <taxon>Pseudomonadati</taxon>
        <taxon>Pseudomonadota</taxon>
        <taxon>Alphaproteobacteria</taxon>
        <taxon>Hyphomicrobiales</taxon>
        <taxon>Rhizobiaceae</taxon>
        <taxon>Rhizobium/Agrobacterium group</taxon>
        <taxon>Rhizobium</taxon>
    </lineage>
</organism>
<dbReference type="PROSITE" id="PS50931">
    <property type="entry name" value="HTH_LYSR"/>
    <property type="match status" value="1"/>
</dbReference>
<protein>
    <submittedName>
        <fullName evidence="6">LysR family transcriptional regulator</fullName>
    </submittedName>
</protein>
<dbReference type="EMBL" id="RJJT01000012">
    <property type="protein sequence ID" value="RSB75758.1"/>
    <property type="molecule type" value="Genomic_DNA"/>
</dbReference>
<feature type="domain" description="HTH lysR-type" evidence="5">
    <location>
        <begin position="28"/>
        <end position="84"/>
    </location>
</feature>
<name>A0A427MX59_9HYPH</name>
<evidence type="ECO:0000256" key="3">
    <source>
        <dbReference type="ARBA" id="ARBA00023125"/>
    </source>
</evidence>
<evidence type="ECO:0000256" key="2">
    <source>
        <dbReference type="ARBA" id="ARBA00023015"/>
    </source>
</evidence>
<dbReference type="OrthoDB" id="7506954at2"/>
<dbReference type="PANTHER" id="PTHR30126">
    <property type="entry name" value="HTH-TYPE TRANSCRIPTIONAL REGULATOR"/>
    <property type="match status" value="1"/>
</dbReference>
<sequence>MHTHQGRSGVCASVRLVQSVVMKISGSDLHLFRVFESVVRNGGISAAQMELSLSQPTISNHLTALEQRLGVKLCERGRRGFSLTDEGRRVYDISVEMGEMLDASSARLSCLRSALAGKVSLGIVDCLATDPRLRLSGAIAELSRAAPEIELNLKIMQPNHITRAVAANELDVGIGGSDIKVSGLSYRTLYREEHAVFCGSGHPLFDATDDAITSADCYKYPWVHRGYWNGVANQRLHNSILNRMAFDIEAEMLMVLSGAYLGVLPVHYASLFEGQGRLRRLPIADEDYFADIDLAIRTSEQAANVSFVAEAIVRAHGLHL</sequence>
<dbReference type="InterPro" id="IPR036388">
    <property type="entry name" value="WH-like_DNA-bd_sf"/>
</dbReference>
<evidence type="ECO:0000313" key="6">
    <source>
        <dbReference type="EMBL" id="RSB75758.1"/>
    </source>
</evidence>
<dbReference type="PANTHER" id="PTHR30126:SF98">
    <property type="entry name" value="HTH-TYPE TRANSCRIPTIONAL ACTIVATOR BAUR"/>
    <property type="match status" value="1"/>
</dbReference>
<dbReference type="Proteomes" id="UP000277279">
    <property type="component" value="Unassembled WGS sequence"/>
</dbReference>
<dbReference type="GO" id="GO:0003700">
    <property type="term" value="F:DNA-binding transcription factor activity"/>
    <property type="evidence" value="ECO:0007669"/>
    <property type="project" value="InterPro"/>
</dbReference>
<accession>A0A427MX59</accession>
<proteinExistence type="inferred from homology"/>
<dbReference type="InterPro" id="IPR005119">
    <property type="entry name" value="LysR_subst-bd"/>
</dbReference>
<dbReference type="Pfam" id="PF03466">
    <property type="entry name" value="LysR_substrate"/>
    <property type="match status" value="1"/>
</dbReference>
<evidence type="ECO:0000259" key="5">
    <source>
        <dbReference type="PROSITE" id="PS50931"/>
    </source>
</evidence>
<evidence type="ECO:0000313" key="7">
    <source>
        <dbReference type="Proteomes" id="UP000277279"/>
    </source>
</evidence>
<keyword evidence="2" id="KW-0805">Transcription regulation</keyword>
<evidence type="ECO:0000256" key="4">
    <source>
        <dbReference type="ARBA" id="ARBA00023163"/>
    </source>
</evidence>
<evidence type="ECO:0000256" key="1">
    <source>
        <dbReference type="ARBA" id="ARBA00009437"/>
    </source>
</evidence>
<dbReference type="SUPFAM" id="SSF46785">
    <property type="entry name" value="Winged helix' DNA-binding domain"/>
    <property type="match status" value="1"/>
</dbReference>
<keyword evidence="4" id="KW-0804">Transcription</keyword>
<comment type="similarity">
    <text evidence="1">Belongs to the LysR transcriptional regulatory family.</text>
</comment>
<keyword evidence="3" id="KW-0238">DNA-binding</keyword>
<dbReference type="Gene3D" id="3.40.190.10">
    <property type="entry name" value="Periplasmic binding protein-like II"/>
    <property type="match status" value="2"/>
</dbReference>
<dbReference type="GO" id="GO:0000976">
    <property type="term" value="F:transcription cis-regulatory region binding"/>
    <property type="evidence" value="ECO:0007669"/>
    <property type="project" value="TreeGrafter"/>
</dbReference>
<reference evidence="6 7" key="1">
    <citation type="submission" date="2018-11" db="EMBL/GenBank/DDBJ databases">
        <authorList>
            <person name="Huo Y."/>
        </authorList>
    </citation>
    <scope>NUCLEOTIDE SEQUENCE [LARGE SCALE GENOMIC DNA]</scope>
    <source>
        <strain evidence="6 7">DSM 30132</strain>
    </source>
</reference>
<dbReference type="Pfam" id="PF00126">
    <property type="entry name" value="HTH_1"/>
    <property type="match status" value="1"/>
</dbReference>
<dbReference type="CDD" id="cd05466">
    <property type="entry name" value="PBP2_LTTR_substrate"/>
    <property type="match status" value="1"/>
</dbReference>
<dbReference type="SUPFAM" id="SSF53850">
    <property type="entry name" value="Periplasmic binding protein-like II"/>
    <property type="match status" value="1"/>
</dbReference>
<dbReference type="InterPro" id="IPR000847">
    <property type="entry name" value="LysR_HTH_N"/>
</dbReference>
<dbReference type="PRINTS" id="PR00039">
    <property type="entry name" value="HTHLYSR"/>
</dbReference>
<gene>
    <name evidence="6" type="ORF">EFD55_18180</name>
</gene>